<name>A0A165B2A3_9APHY</name>
<dbReference type="InterPro" id="IPR002190">
    <property type="entry name" value="MHD_dom"/>
</dbReference>
<evidence type="ECO:0000313" key="4">
    <source>
        <dbReference type="Proteomes" id="UP000076871"/>
    </source>
</evidence>
<gene>
    <name evidence="3" type="ORF">LAESUDRAFT_688539</name>
</gene>
<keyword evidence="4" id="KW-1185">Reference proteome</keyword>
<evidence type="ECO:0000313" key="3">
    <source>
        <dbReference type="EMBL" id="KZT00092.1"/>
    </source>
</evidence>
<dbReference type="Gene3D" id="1.10.10.1210">
    <property type="entry name" value="MAGE homology domain, winged helix WH2 motif"/>
    <property type="match status" value="1"/>
</dbReference>
<dbReference type="Proteomes" id="UP000076871">
    <property type="component" value="Unassembled WGS sequence"/>
</dbReference>
<dbReference type="AlphaFoldDB" id="A0A165B2A3"/>
<protein>
    <submittedName>
        <fullName evidence="3">MAGE-domain-containing protein</fullName>
    </submittedName>
</protein>
<dbReference type="EMBL" id="KV427697">
    <property type="protein sequence ID" value="KZT00092.1"/>
    <property type="molecule type" value="Genomic_DNA"/>
</dbReference>
<feature type="domain" description="MAGE" evidence="2">
    <location>
        <begin position="58"/>
        <end position="122"/>
    </location>
</feature>
<dbReference type="Gene3D" id="1.10.10.1200">
    <property type="entry name" value="MAGE homology domain, winged helix WH1 motif"/>
    <property type="match status" value="1"/>
</dbReference>
<dbReference type="InterPro" id="IPR041899">
    <property type="entry name" value="MAGE_WH2"/>
</dbReference>
<dbReference type="GeneID" id="63823025"/>
<feature type="compositionally biased region" description="Acidic residues" evidence="1">
    <location>
        <begin position="37"/>
        <end position="48"/>
    </location>
</feature>
<reference evidence="3 4" key="1">
    <citation type="journal article" date="2016" name="Mol. Biol. Evol.">
        <title>Comparative Genomics of Early-Diverging Mushroom-Forming Fungi Provides Insights into the Origins of Lignocellulose Decay Capabilities.</title>
        <authorList>
            <person name="Nagy L.G."/>
            <person name="Riley R."/>
            <person name="Tritt A."/>
            <person name="Adam C."/>
            <person name="Daum C."/>
            <person name="Floudas D."/>
            <person name="Sun H."/>
            <person name="Yadav J.S."/>
            <person name="Pangilinan J."/>
            <person name="Larsson K.H."/>
            <person name="Matsuura K."/>
            <person name="Barry K."/>
            <person name="Labutti K."/>
            <person name="Kuo R."/>
            <person name="Ohm R.A."/>
            <person name="Bhattacharya S.S."/>
            <person name="Shirouzu T."/>
            <person name="Yoshinaga Y."/>
            <person name="Martin F.M."/>
            <person name="Grigoriev I.V."/>
            <person name="Hibbett D.S."/>
        </authorList>
    </citation>
    <scope>NUCLEOTIDE SEQUENCE [LARGE SCALE GENOMIC DNA]</scope>
    <source>
        <strain evidence="3 4">93-53</strain>
    </source>
</reference>
<feature type="region of interest" description="Disordered" evidence="1">
    <location>
        <begin position="1"/>
        <end position="48"/>
    </location>
</feature>
<sequence length="382" mass="42215">MARKPPSQPQPSQSQRRRHRRRDDDEEEDNNARVQSDAEEAADGVDEDMEVDVAQNELERKANDLVRLALFTESKRVPLKRDEISKKVLGSNTRSFNLVLARAQDILRKTFGMELHELQTRGAKLEKDKDANSKESELLKNTGVRKRAAPIGTKAYILRSVLDPAIIERACAPDADILAIEREDMANNDEVYTDEDDDGPCTRSVGSILAWERSDELGSVGVLYTILALILVDGRVMRDNDLRSLLKRLNLGHGATLPLSSRSTSTSLTVDAYLAQLLRQGYLERQRIGETKGAGKRGRVSAAAPAGDDGANAVEWRWGPRAMSEVGERAVARFVAEFMVDGPKAESEDESAGDDAERRKKVEVVMKGVERAAGGDPLQNLV</sequence>
<evidence type="ECO:0000256" key="1">
    <source>
        <dbReference type="SAM" id="MobiDB-lite"/>
    </source>
</evidence>
<dbReference type="InterPro" id="IPR037445">
    <property type="entry name" value="MAGE"/>
</dbReference>
<dbReference type="RefSeq" id="XP_040757832.1">
    <property type="nucleotide sequence ID" value="XM_040905996.1"/>
</dbReference>
<dbReference type="InParanoid" id="A0A165B2A3"/>
<dbReference type="PROSITE" id="PS50838">
    <property type="entry name" value="MAGE"/>
    <property type="match status" value="1"/>
</dbReference>
<dbReference type="PANTHER" id="PTHR11736:SF14">
    <property type="entry name" value="NSE3 HOMOLOG, SMC5-SMC6 COMPLEX COMPONENT"/>
    <property type="match status" value="1"/>
</dbReference>
<dbReference type="Pfam" id="PF01454">
    <property type="entry name" value="MAGE"/>
    <property type="match status" value="1"/>
</dbReference>
<dbReference type="GO" id="GO:0005634">
    <property type="term" value="C:nucleus"/>
    <property type="evidence" value="ECO:0007669"/>
    <property type="project" value="TreeGrafter"/>
</dbReference>
<organism evidence="3 4">
    <name type="scientific">Laetiporus sulphureus 93-53</name>
    <dbReference type="NCBI Taxonomy" id="1314785"/>
    <lineage>
        <taxon>Eukaryota</taxon>
        <taxon>Fungi</taxon>
        <taxon>Dikarya</taxon>
        <taxon>Basidiomycota</taxon>
        <taxon>Agaricomycotina</taxon>
        <taxon>Agaricomycetes</taxon>
        <taxon>Polyporales</taxon>
        <taxon>Laetiporus</taxon>
    </lineage>
</organism>
<feature type="region of interest" description="Disordered" evidence="1">
    <location>
        <begin position="289"/>
        <end position="308"/>
    </location>
</feature>
<dbReference type="SMART" id="SM01373">
    <property type="entry name" value="MAGE"/>
    <property type="match status" value="1"/>
</dbReference>
<evidence type="ECO:0000259" key="2">
    <source>
        <dbReference type="PROSITE" id="PS50838"/>
    </source>
</evidence>
<proteinExistence type="predicted"/>
<accession>A0A165B2A3</accession>
<dbReference type="InterPro" id="IPR041898">
    <property type="entry name" value="MAGE_WH1"/>
</dbReference>
<dbReference type="OrthoDB" id="205198at2759"/>
<dbReference type="STRING" id="1314785.A0A165B2A3"/>
<dbReference type="GO" id="GO:0006281">
    <property type="term" value="P:DNA repair"/>
    <property type="evidence" value="ECO:0007669"/>
    <property type="project" value="TreeGrafter"/>
</dbReference>
<dbReference type="PANTHER" id="PTHR11736">
    <property type="entry name" value="MELANOMA-ASSOCIATED ANTIGEN MAGE ANTIGEN"/>
    <property type="match status" value="1"/>
</dbReference>